<organism evidence="1 2">
    <name type="scientific">Paenibacillus yanchengensis</name>
    <dbReference type="NCBI Taxonomy" id="2035833"/>
    <lineage>
        <taxon>Bacteria</taxon>
        <taxon>Bacillati</taxon>
        <taxon>Bacillota</taxon>
        <taxon>Bacilli</taxon>
        <taxon>Bacillales</taxon>
        <taxon>Paenibacillaceae</taxon>
        <taxon>Paenibacillus</taxon>
    </lineage>
</organism>
<dbReference type="Proteomes" id="UP001597362">
    <property type="component" value="Unassembled WGS sequence"/>
</dbReference>
<evidence type="ECO:0000313" key="2">
    <source>
        <dbReference type="Proteomes" id="UP001597362"/>
    </source>
</evidence>
<comment type="caution">
    <text evidence="1">The sequence shown here is derived from an EMBL/GenBank/DDBJ whole genome shotgun (WGS) entry which is preliminary data.</text>
</comment>
<dbReference type="EMBL" id="JBHUHO010000019">
    <property type="protein sequence ID" value="MFD2115472.1"/>
    <property type="molecule type" value="Genomic_DNA"/>
</dbReference>
<accession>A0ABW4YIR2</accession>
<name>A0ABW4YIR2_9BACL</name>
<dbReference type="RefSeq" id="WP_377770662.1">
    <property type="nucleotide sequence ID" value="NZ_JBHUHO010000019.1"/>
</dbReference>
<keyword evidence="2" id="KW-1185">Reference proteome</keyword>
<gene>
    <name evidence="1" type="ORF">ACFSJH_06980</name>
</gene>
<evidence type="ECO:0000313" key="1">
    <source>
        <dbReference type="EMBL" id="MFD2115472.1"/>
    </source>
</evidence>
<dbReference type="InterPro" id="IPR020115">
    <property type="entry name" value="Fin"/>
</dbReference>
<reference evidence="2" key="1">
    <citation type="journal article" date="2019" name="Int. J. Syst. Evol. Microbiol.">
        <title>The Global Catalogue of Microorganisms (GCM) 10K type strain sequencing project: providing services to taxonomists for standard genome sequencing and annotation.</title>
        <authorList>
            <consortium name="The Broad Institute Genomics Platform"/>
            <consortium name="The Broad Institute Genome Sequencing Center for Infectious Disease"/>
            <person name="Wu L."/>
            <person name="Ma J."/>
        </authorList>
    </citation>
    <scope>NUCLEOTIDE SEQUENCE [LARGE SCALE GENOMIC DNA]</scope>
    <source>
        <strain evidence="2">GH52</strain>
    </source>
</reference>
<proteinExistence type="predicted"/>
<dbReference type="Pfam" id="PF10955">
    <property type="entry name" value="Fin"/>
    <property type="match status" value="1"/>
</dbReference>
<protein>
    <submittedName>
        <fullName evidence="1">Anti-sigma-F factor Fin</fullName>
    </submittedName>
</protein>
<sequence>MAVNYVCKHCQMTLGSIFQTDLTEEQLGFHFLTAEERSDIIAYNSNGDMIVKLVCHYCAEAIDANPDLLLVENPLQ</sequence>